<evidence type="ECO:0000256" key="6">
    <source>
        <dbReference type="ARBA" id="ARBA00022989"/>
    </source>
</evidence>
<dbReference type="Proteomes" id="UP001596432">
    <property type="component" value="Unassembled WGS sequence"/>
</dbReference>
<evidence type="ECO:0000256" key="2">
    <source>
        <dbReference type="ARBA" id="ARBA00022475"/>
    </source>
</evidence>
<evidence type="ECO:0000256" key="7">
    <source>
        <dbReference type="ARBA" id="ARBA00023136"/>
    </source>
</evidence>
<keyword evidence="7 8" id="KW-0472">Membrane</keyword>
<dbReference type="InterPro" id="IPR038731">
    <property type="entry name" value="RgtA/B/C-like"/>
</dbReference>
<evidence type="ECO:0000259" key="9">
    <source>
        <dbReference type="Pfam" id="PF13231"/>
    </source>
</evidence>
<evidence type="ECO:0000256" key="8">
    <source>
        <dbReference type="SAM" id="Phobius"/>
    </source>
</evidence>
<dbReference type="EMBL" id="JBHTAS010000001">
    <property type="protein sequence ID" value="MFC7138275.1"/>
    <property type="molecule type" value="Genomic_DNA"/>
</dbReference>
<reference evidence="11 12" key="1">
    <citation type="journal article" date="2019" name="Int. J. Syst. Evol. Microbiol.">
        <title>The Global Catalogue of Microorganisms (GCM) 10K type strain sequencing project: providing services to taxonomists for standard genome sequencing and annotation.</title>
        <authorList>
            <consortium name="The Broad Institute Genomics Platform"/>
            <consortium name="The Broad Institute Genome Sequencing Center for Infectious Disease"/>
            <person name="Wu L."/>
            <person name="Ma J."/>
        </authorList>
    </citation>
    <scope>NUCLEOTIDE SEQUENCE [LARGE SCALE GENOMIC DNA]</scope>
    <source>
        <strain evidence="11 12">XZYJT29</strain>
    </source>
</reference>
<name>A0ABD5XXC7_9EURY</name>
<evidence type="ECO:0000256" key="4">
    <source>
        <dbReference type="ARBA" id="ARBA00022679"/>
    </source>
</evidence>
<keyword evidence="3 11" id="KW-0328">Glycosyltransferase</keyword>
<keyword evidence="4 11" id="KW-0808">Transferase</keyword>
<evidence type="ECO:0000256" key="5">
    <source>
        <dbReference type="ARBA" id="ARBA00022692"/>
    </source>
</evidence>
<protein>
    <submittedName>
        <fullName evidence="11">ArnT family glycosyltransferase</fullName>
        <ecNumber evidence="11">2.4.-.-</ecNumber>
    </submittedName>
</protein>
<feature type="transmembrane region" description="Helical" evidence="8">
    <location>
        <begin position="96"/>
        <end position="115"/>
    </location>
</feature>
<keyword evidence="6 8" id="KW-1133">Transmembrane helix</keyword>
<proteinExistence type="predicted"/>
<dbReference type="PANTHER" id="PTHR33908">
    <property type="entry name" value="MANNOSYLTRANSFERASE YKCB-RELATED"/>
    <property type="match status" value="1"/>
</dbReference>
<feature type="transmembrane region" description="Helical" evidence="8">
    <location>
        <begin position="218"/>
        <end position="237"/>
    </location>
</feature>
<evidence type="ECO:0000259" key="10">
    <source>
        <dbReference type="Pfam" id="PF25230"/>
    </source>
</evidence>
<dbReference type="GO" id="GO:0005886">
    <property type="term" value="C:plasma membrane"/>
    <property type="evidence" value="ECO:0007669"/>
    <property type="project" value="UniProtKB-SubCell"/>
</dbReference>
<organism evidence="11 12">
    <name type="scientific">Halosimplex aquaticum</name>
    <dbReference type="NCBI Taxonomy" id="3026162"/>
    <lineage>
        <taxon>Archaea</taxon>
        <taxon>Methanobacteriati</taxon>
        <taxon>Methanobacteriota</taxon>
        <taxon>Stenosarchaea group</taxon>
        <taxon>Halobacteria</taxon>
        <taxon>Halobacteriales</taxon>
        <taxon>Haloarculaceae</taxon>
        <taxon>Halosimplex</taxon>
    </lineage>
</organism>
<feature type="transmembrane region" description="Helical" evidence="8">
    <location>
        <begin position="7"/>
        <end position="25"/>
    </location>
</feature>
<feature type="transmembrane region" description="Helical" evidence="8">
    <location>
        <begin position="122"/>
        <end position="138"/>
    </location>
</feature>
<feature type="domain" description="DUF7846" evidence="10">
    <location>
        <begin position="450"/>
        <end position="617"/>
    </location>
</feature>
<dbReference type="Pfam" id="PF13231">
    <property type="entry name" value="PMT_2"/>
    <property type="match status" value="1"/>
</dbReference>
<feature type="transmembrane region" description="Helical" evidence="8">
    <location>
        <begin position="290"/>
        <end position="308"/>
    </location>
</feature>
<feature type="transmembrane region" description="Helical" evidence="8">
    <location>
        <begin position="358"/>
        <end position="379"/>
    </location>
</feature>
<feature type="transmembrane region" description="Helical" evidence="8">
    <location>
        <begin position="399"/>
        <end position="418"/>
    </location>
</feature>
<feature type="domain" description="Glycosyltransferase RgtA/B/C/D-like" evidence="9">
    <location>
        <begin position="105"/>
        <end position="229"/>
    </location>
</feature>
<dbReference type="InterPro" id="IPR050297">
    <property type="entry name" value="LipidA_mod_glycosyltrf_83"/>
</dbReference>
<gene>
    <name evidence="11" type="ORF">ACFQMA_00310</name>
</gene>
<evidence type="ECO:0000256" key="3">
    <source>
        <dbReference type="ARBA" id="ARBA00022676"/>
    </source>
</evidence>
<accession>A0ABD5XXC7</accession>
<keyword evidence="5 8" id="KW-0812">Transmembrane</keyword>
<keyword evidence="12" id="KW-1185">Reference proteome</keyword>
<dbReference type="RefSeq" id="WP_274323909.1">
    <property type="nucleotide sequence ID" value="NZ_CP118158.1"/>
</dbReference>
<evidence type="ECO:0000256" key="1">
    <source>
        <dbReference type="ARBA" id="ARBA00004651"/>
    </source>
</evidence>
<feature type="transmembrane region" description="Helical" evidence="8">
    <location>
        <begin position="320"/>
        <end position="338"/>
    </location>
</feature>
<comment type="caution">
    <text evidence="11">The sequence shown here is derived from an EMBL/GenBank/DDBJ whole genome shotgun (WGS) entry which is preliminary data.</text>
</comment>
<dbReference type="GeneID" id="78818512"/>
<dbReference type="AlphaFoldDB" id="A0ABD5XXC7"/>
<comment type="subcellular location">
    <subcellularLocation>
        <location evidence="1">Cell membrane</location>
        <topology evidence="1">Multi-pass membrane protein</topology>
    </subcellularLocation>
</comment>
<evidence type="ECO:0000313" key="11">
    <source>
        <dbReference type="EMBL" id="MFC7138275.1"/>
    </source>
</evidence>
<evidence type="ECO:0000313" key="12">
    <source>
        <dbReference type="Proteomes" id="UP001596432"/>
    </source>
</evidence>
<dbReference type="InterPro" id="IPR057168">
    <property type="entry name" value="DUF7846"/>
</dbReference>
<dbReference type="EC" id="2.4.-.-" evidence="11"/>
<sequence>MRRRTATVGTAAVALLGAVVVWLVANRVFPYHSLNHDEGVYLQQAAMLLEGRLFLRPPVEGVFRPWFFVESERGLYPKYAPLPAVMFALGKLAGGYRLALVGVAAGNLALVAGVVREAFDRPTALVAALFVLASPLFVLNSSVFLPYAPTTLLNLCFAYCYLRADRTGDLRWAAAAGAAVGLAFFSRPYTAVLFASPFVAHALWTLRRDFRGTLSRQATTAALGLLGVAVALGYNAVTTGSPIVFPYEAFAPLDGLGFGERRILDHGIEYTPTLALRANGRVLWQFFGEWIAGGLVGAALAAGGLAVAVRRGLGARQAPLAGLFLTVPAGNVYFWGNFNVLGDLDRAGDGLIAALGPYYHFDLLLPTATFAAVGALALARVVRDALADRPEFDARAARVGFAAVLLVTAGVVGAVTVGNAEGRIERNAEVTETYETAYEPFEGGPPANSVVLLPDPYGDWLNHPFQALRNDPGYDGRAVYAIGDRPFETADAFPNRTLYRYVYRGPWAPFDGSPRAARLQRVADVSGSALAMNATVGVPAGADAVTFRLGTDEGSAYHVAGRTTDAASVELRLSDGTVRLAGPGAPSNETLSVSGRETVRLSAFVDYGPGGSFTYRFDLPVDASDGRVRALTPRVELCRGARSCGGEAAYLPERAPDGVFVETNLTASERNP</sequence>
<dbReference type="GO" id="GO:0016757">
    <property type="term" value="F:glycosyltransferase activity"/>
    <property type="evidence" value="ECO:0007669"/>
    <property type="project" value="UniProtKB-KW"/>
</dbReference>
<dbReference type="Pfam" id="PF25230">
    <property type="entry name" value="DUF7846"/>
    <property type="match status" value="1"/>
</dbReference>
<keyword evidence="2" id="KW-1003">Cell membrane</keyword>
<dbReference type="GO" id="GO:0008610">
    <property type="term" value="P:lipid biosynthetic process"/>
    <property type="evidence" value="ECO:0007669"/>
    <property type="project" value="UniProtKB-ARBA"/>
</dbReference>
<dbReference type="PANTHER" id="PTHR33908:SF11">
    <property type="entry name" value="MEMBRANE PROTEIN"/>
    <property type="match status" value="1"/>
</dbReference>